<keyword evidence="2" id="KW-1185">Reference proteome</keyword>
<dbReference type="PANTHER" id="PTHR35095:SF2">
    <property type="entry name" value="PROTEIN, PUTATIVE-RELATED"/>
    <property type="match status" value="1"/>
</dbReference>
<dbReference type="EMBL" id="SDMP01000016">
    <property type="protein sequence ID" value="RYR01201.1"/>
    <property type="molecule type" value="Genomic_DNA"/>
</dbReference>
<comment type="caution">
    <text evidence="1">The sequence shown here is derived from an EMBL/GenBank/DDBJ whole genome shotgun (WGS) entry which is preliminary data.</text>
</comment>
<gene>
    <name evidence="1" type="ORF">Ahy_B06g080074</name>
</gene>
<dbReference type="AlphaFoldDB" id="A0A444YH25"/>
<evidence type="ECO:0000313" key="1">
    <source>
        <dbReference type="EMBL" id="RYR01201.1"/>
    </source>
</evidence>
<name>A0A444YH25_ARAHY</name>
<proteinExistence type="predicted"/>
<organism evidence="1 2">
    <name type="scientific">Arachis hypogaea</name>
    <name type="common">Peanut</name>
    <dbReference type="NCBI Taxonomy" id="3818"/>
    <lineage>
        <taxon>Eukaryota</taxon>
        <taxon>Viridiplantae</taxon>
        <taxon>Streptophyta</taxon>
        <taxon>Embryophyta</taxon>
        <taxon>Tracheophyta</taxon>
        <taxon>Spermatophyta</taxon>
        <taxon>Magnoliopsida</taxon>
        <taxon>eudicotyledons</taxon>
        <taxon>Gunneridae</taxon>
        <taxon>Pentapetalae</taxon>
        <taxon>rosids</taxon>
        <taxon>fabids</taxon>
        <taxon>Fabales</taxon>
        <taxon>Fabaceae</taxon>
        <taxon>Papilionoideae</taxon>
        <taxon>50 kb inversion clade</taxon>
        <taxon>dalbergioids sensu lato</taxon>
        <taxon>Dalbergieae</taxon>
        <taxon>Pterocarpus clade</taxon>
        <taxon>Arachis</taxon>
    </lineage>
</organism>
<reference evidence="1 2" key="1">
    <citation type="submission" date="2019-01" db="EMBL/GenBank/DDBJ databases">
        <title>Sequencing of cultivated peanut Arachis hypogaea provides insights into genome evolution and oil improvement.</title>
        <authorList>
            <person name="Chen X."/>
        </authorList>
    </citation>
    <scope>NUCLEOTIDE SEQUENCE [LARGE SCALE GENOMIC DNA]</scope>
    <source>
        <strain evidence="2">cv. Fuhuasheng</strain>
        <tissue evidence="1">Leaves</tissue>
    </source>
</reference>
<protein>
    <submittedName>
        <fullName evidence="1">Uncharacterized protein</fullName>
    </submittedName>
</protein>
<dbReference type="STRING" id="3818.A0A444YH25"/>
<sequence length="417" mass="46100">MLQRLCLMASHGYLPGLVLHPEFSFSSTNTKVCQTSLPALGAAPDIITYRYPCLKSHPNEESRKSRSELLDYNQLINVEFSAQRPIFIDIQHHLSMVAASCPNPVLLSSGIVEQCTKRDKILQVLQSRTAEQGIDGENLSLLLDLTKLQLPGIDKAQRLSSPFWPNSEFYIPKPLLEFVQDSAITSKITVHPDGQVTFMGSAIEMKDFLAAVAESYILENSHKGEKKSMLVPYFSRGQFSLKIESALTAPLKSPEKVKMKPSQKKKKKLSTERDLYKRNGMHACESLLSLMVDKKQRRQTAMLSLKKSGPELSELLTQFSAGIAGTGLAVLLSVMCELACGRIPISASKMFNTVFGFALVWLSWAVNKLRATVVSISKNAGKSGSKEEDMFQKLDKSIQGIYWSAAALLAVAVLRLA</sequence>
<dbReference type="Proteomes" id="UP000289738">
    <property type="component" value="Chromosome B06"/>
</dbReference>
<dbReference type="PANTHER" id="PTHR35095">
    <property type="entry name" value="OS05G0143300 PROTEIN"/>
    <property type="match status" value="1"/>
</dbReference>
<accession>A0A444YH25</accession>
<evidence type="ECO:0000313" key="2">
    <source>
        <dbReference type="Proteomes" id="UP000289738"/>
    </source>
</evidence>